<evidence type="ECO:0000313" key="3">
    <source>
        <dbReference type="Proteomes" id="UP001151760"/>
    </source>
</evidence>
<organism evidence="2 3">
    <name type="scientific">Tanacetum coccineum</name>
    <dbReference type="NCBI Taxonomy" id="301880"/>
    <lineage>
        <taxon>Eukaryota</taxon>
        <taxon>Viridiplantae</taxon>
        <taxon>Streptophyta</taxon>
        <taxon>Embryophyta</taxon>
        <taxon>Tracheophyta</taxon>
        <taxon>Spermatophyta</taxon>
        <taxon>Magnoliopsida</taxon>
        <taxon>eudicotyledons</taxon>
        <taxon>Gunneridae</taxon>
        <taxon>Pentapetalae</taxon>
        <taxon>asterids</taxon>
        <taxon>campanulids</taxon>
        <taxon>Asterales</taxon>
        <taxon>Asteraceae</taxon>
        <taxon>Asteroideae</taxon>
        <taxon>Anthemideae</taxon>
        <taxon>Anthemidinae</taxon>
        <taxon>Tanacetum</taxon>
    </lineage>
</organism>
<evidence type="ECO:0000313" key="2">
    <source>
        <dbReference type="EMBL" id="GJT77461.1"/>
    </source>
</evidence>
<dbReference type="GO" id="GO:0004180">
    <property type="term" value="F:carboxypeptidase activity"/>
    <property type="evidence" value="ECO:0007669"/>
    <property type="project" value="UniProtKB-KW"/>
</dbReference>
<dbReference type="Gene3D" id="3.40.50.12670">
    <property type="match status" value="1"/>
</dbReference>
<dbReference type="PRINTS" id="PR00724">
    <property type="entry name" value="CRBOXYPTASEC"/>
</dbReference>
<dbReference type="PANTHER" id="PTHR11802:SF456">
    <property type="entry name" value="PEPTIDASE S10, SERINE CARBOXYPEPTIDASE, ALPHA_BETA HYDROLASE"/>
    <property type="match status" value="1"/>
</dbReference>
<keyword evidence="2" id="KW-0121">Carboxypeptidase</keyword>
<reference evidence="2" key="1">
    <citation type="journal article" date="2022" name="Int. J. Mol. Sci.">
        <title>Draft Genome of Tanacetum Coccineum: Genomic Comparison of Closely Related Tanacetum-Family Plants.</title>
        <authorList>
            <person name="Yamashiro T."/>
            <person name="Shiraishi A."/>
            <person name="Nakayama K."/>
            <person name="Satake H."/>
        </authorList>
    </citation>
    <scope>NUCLEOTIDE SEQUENCE</scope>
</reference>
<name>A0ABQ5GP80_9ASTR</name>
<evidence type="ECO:0000256" key="1">
    <source>
        <dbReference type="ARBA" id="ARBA00009431"/>
    </source>
</evidence>
<comment type="similarity">
    <text evidence="1">Belongs to the peptidase S10 family.</text>
</comment>
<comment type="caution">
    <text evidence="2">The sequence shown here is derived from an EMBL/GenBank/DDBJ whole genome shotgun (WGS) entry which is preliminary data.</text>
</comment>
<gene>
    <name evidence="2" type="ORF">Tco_1044186</name>
</gene>
<dbReference type="PANTHER" id="PTHR11802">
    <property type="entry name" value="SERINE PROTEASE FAMILY S10 SERINE CARBOXYPEPTIDASE"/>
    <property type="match status" value="1"/>
</dbReference>
<dbReference type="SUPFAM" id="SSF53474">
    <property type="entry name" value="alpha/beta-Hydrolases"/>
    <property type="match status" value="1"/>
</dbReference>
<keyword evidence="3" id="KW-1185">Reference proteome</keyword>
<dbReference type="EMBL" id="BQNB010018713">
    <property type="protein sequence ID" value="GJT77461.1"/>
    <property type="molecule type" value="Genomic_DNA"/>
</dbReference>
<proteinExistence type="inferred from homology"/>
<keyword evidence="2" id="KW-0645">Protease</keyword>
<dbReference type="InterPro" id="IPR001563">
    <property type="entry name" value="Peptidase_S10"/>
</dbReference>
<dbReference type="Gene3D" id="3.40.50.1820">
    <property type="entry name" value="alpha/beta hydrolase"/>
    <property type="match status" value="1"/>
</dbReference>
<dbReference type="Pfam" id="PF00450">
    <property type="entry name" value="Peptidase_S10"/>
    <property type="match status" value="2"/>
</dbReference>
<sequence length="387" mass="43891">MISVIVVKSCGVAGLLEVMVSGCSYVGVGEREEVQLFYYFVESQRNPQKDPLLLYLTGGPGTSGILSLFYQIGPLKFEFTNSTRSEVKLELNPYSWTKTANVIFIDLPVGTGFSYAKTWESSRSSDSLVVTHAYDFIRKWLMDHPKFLSNPLYITGISYMGLIIPGVVSNVYHGNEQGTPPKLNIRGFLIVNPRTDSFIDFNSRIEFAYRAALIEDEIYERNKTVEESIYSYSNIWGNMKSVRQALHIRKGTVENFQFRNASISAIFGKPDAIYYSYDIFSSLAYHKQLFSKKCHALIINGDQDMTFPYVGTQQWIKSLNLNVESPWKPWFVRTQVAGYQKTYSNAKYSLMYATIKGAGHSVAIYKPEESMVIVETWLASHTNSSKS</sequence>
<keyword evidence="2" id="KW-0378">Hydrolase</keyword>
<dbReference type="Proteomes" id="UP001151760">
    <property type="component" value="Unassembled WGS sequence"/>
</dbReference>
<dbReference type="InterPro" id="IPR029058">
    <property type="entry name" value="AB_hydrolase_fold"/>
</dbReference>
<accession>A0ABQ5GP80</accession>
<reference evidence="2" key="2">
    <citation type="submission" date="2022-01" db="EMBL/GenBank/DDBJ databases">
        <authorList>
            <person name="Yamashiro T."/>
            <person name="Shiraishi A."/>
            <person name="Satake H."/>
            <person name="Nakayama K."/>
        </authorList>
    </citation>
    <scope>NUCLEOTIDE SEQUENCE</scope>
</reference>
<protein>
    <submittedName>
        <fullName evidence="2">Peptidase S10, serine carboxypeptidase, alpha/beta hydrolase fold protein</fullName>
    </submittedName>
</protein>